<dbReference type="Gene3D" id="3.40.50.1000">
    <property type="entry name" value="HAD superfamily/HAD-like"/>
    <property type="match status" value="1"/>
</dbReference>
<gene>
    <name evidence="1" type="ORF">C0W93_18020</name>
</gene>
<dbReference type="PANTHER" id="PTHR43611:SF3">
    <property type="entry name" value="FLAVIN MONONUCLEOTIDE HYDROLASE 1, CHLOROPLATIC"/>
    <property type="match status" value="1"/>
</dbReference>
<dbReference type="InterPro" id="IPR006439">
    <property type="entry name" value="HAD-SF_hydro_IA"/>
</dbReference>
<proteinExistence type="predicted"/>
<comment type="caution">
    <text evidence="1">The sequence shown here is derived from an EMBL/GenBank/DDBJ whole genome shotgun (WGS) entry which is preliminary data.</text>
</comment>
<sequence length="209" mass="24528">MIRNVIFDFGAVLFQWKPLQIVQTFTQSVDEQNILMREVLAHPDWLELDRGTMLIAEEIPKFAARTNISVQRMEDFFSHIQLSLEKIPETEALFFKLLDQNYPLYYLTNMCSAFFETLYEKHHFISFFDGGVVSGKELTMKPEPEIFHLLCERYGLVPHECLFIDDHYPNIETAKALGFNTVLFTPTQNCIDEIEEILTMFSEKKQLTR</sequence>
<dbReference type="NCBIfam" id="TIGR01509">
    <property type="entry name" value="HAD-SF-IA-v3"/>
    <property type="match status" value="1"/>
</dbReference>
<dbReference type="EMBL" id="PYNS01000027">
    <property type="protein sequence ID" value="PSV08653.1"/>
    <property type="molecule type" value="Genomic_DNA"/>
</dbReference>
<dbReference type="InterPro" id="IPR023214">
    <property type="entry name" value="HAD_sf"/>
</dbReference>
<dbReference type="Proteomes" id="UP000240530">
    <property type="component" value="Unassembled WGS sequence"/>
</dbReference>
<protein>
    <submittedName>
        <fullName evidence="1">HAD family phosphatase</fullName>
    </submittedName>
</protein>
<dbReference type="RefSeq" id="WP_042117705.1">
    <property type="nucleotide sequence ID" value="NZ_CP131589.1"/>
</dbReference>
<accession>A0A2T3KR05</accession>
<name>A0A2T3KR05_PHOLD</name>
<dbReference type="SFLD" id="SFLDS00003">
    <property type="entry name" value="Haloacid_Dehalogenase"/>
    <property type="match status" value="1"/>
</dbReference>
<dbReference type="InterPro" id="IPR023198">
    <property type="entry name" value="PGP-like_dom2"/>
</dbReference>
<dbReference type="SUPFAM" id="SSF56784">
    <property type="entry name" value="HAD-like"/>
    <property type="match status" value="1"/>
</dbReference>
<dbReference type="SFLD" id="SFLDG01129">
    <property type="entry name" value="C1.5:_HAD__Beta-PGM__Phosphata"/>
    <property type="match status" value="1"/>
</dbReference>
<evidence type="ECO:0000313" key="1">
    <source>
        <dbReference type="EMBL" id="PSV08653.1"/>
    </source>
</evidence>
<dbReference type="PANTHER" id="PTHR43611">
    <property type="entry name" value="ALPHA-D-GLUCOSE 1-PHOSPHATE PHOSPHATASE"/>
    <property type="match status" value="1"/>
</dbReference>
<dbReference type="AlphaFoldDB" id="A0A2T3KR05"/>
<dbReference type="InterPro" id="IPR036412">
    <property type="entry name" value="HAD-like_sf"/>
</dbReference>
<evidence type="ECO:0000313" key="2">
    <source>
        <dbReference type="Proteomes" id="UP000240530"/>
    </source>
</evidence>
<dbReference type="Gene3D" id="1.10.150.240">
    <property type="entry name" value="Putative phosphatase, domain 2"/>
    <property type="match status" value="1"/>
</dbReference>
<dbReference type="CDD" id="cd02603">
    <property type="entry name" value="HAD_sEH-N_like"/>
    <property type="match status" value="1"/>
</dbReference>
<reference evidence="1 2" key="1">
    <citation type="submission" date="2018-03" db="EMBL/GenBank/DDBJ databases">
        <title>Whole genome sequencing of Histamine producing bacteria.</title>
        <authorList>
            <person name="Butler K."/>
        </authorList>
    </citation>
    <scope>NUCLEOTIDE SEQUENCE [LARGE SCALE GENOMIC DNA]</scope>
    <source>
        <strain evidence="1 2">Res.4.1</strain>
    </source>
</reference>
<dbReference type="Pfam" id="PF00702">
    <property type="entry name" value="Hydrolase"/>
    <property type="match status" value="1"/>
</dbReference>
<organism evidence="1 2">
    <name type="scientific">Photobacterium leiognathi subsp. mandapamensis</name>
    <name type="common">Photobacterium mandapamensis</name>
    <dbReference type="NCBI Taxonomy" id="48408"/>
    <lineage>
        <taxon>Bacteria</taxon>
        <taxon>Pseudomonadati</taxon>
        <taxon>Pseudomonadota</taxon>
        <taxon>Gammaproteobacteria</taxon>
        <taxon>Vibrionales</taxon>
        <taxon>Vibrionaceae</taxon>
        <taxon>Photobacterium</taxon>
    </lineage>
</organism>